<gene>
    <name evidence="2" type="ORF">NTJ_00674</name>
</gene>
<evidence type="ECO:0000256" key="1">
    <source>
        <dbReference type="SAM" id="MobiDB-lite"/>
    </source>
</evidence>
<dbReference type="EMBL" id="AP028909">
    <property type="protein sequence ID" value="BES87868.1"/>
    <property type="molecule type" value="Genomic_DNA"/>
</dbReference>
<evidence type="ECO:0000313" key="3">
    <source>
        <dbReference type="Proteomes" id="UP001307889"/>
    </source>
</evidence>
<proteinExistence type="predicted"/>
<feature type="region of interest" description="Disordered" evidence="1">
    <location>
        <begin position="38"/>
        <end position="103"/>
    </location>
</feature>
<evidence type="ECO:0000313" key="2">
    <source>
        <dbReference type="EMBL" id="BES87868.1"/>
    </source>
</evidence>
<sequence length="103" mass="11253">MSPNKGTFHRRAEDRLPIGTAAICPTALHRCAAQTRYNRVPPGDEIPATSVPRSEKTSDRPPFGFNLKRKRKGPLFPGDPRAAIVREGGADGKLGHNRLPSSR</sequence>
<accession>A0ABN7A6K4</accession>
<dbReference type="Proteomes" id="UP001307889">
    <property type="component" value="Chromosome 1"/>
</dbReference>
<keyword evidence="3" id="KW-1185">Reference proteome</keyword>
<protein>
    <submittedName>
        <fullName evidence="2">Uncharacterized protein</fullName>
    </submittedName>
</protein>
<name>A0ABN7A6K4_9HEMI</name>
<reference evidence="2 3" key="1">
    <citation type="submission" date="2023-09" db="EMBL/GenBank/DDBJ databases">
        <title>Nesidiocoris tenuis whole genome shotgun sequence.</title>
        <authorList>
            <person name="Shibata T."/>
            <person name="Shimoda M."/>
            <person name="Kobayashi T."/>
            <person name="Uehara T."/>
        </authorList>
    </citation>
    <scope>NUCLEOTIDE SEQUENCE [LARGE SCALE GENOMIC DNA]</scope>
    <source>
        <strain evidence="2 3">Japan</strain>
    </source>
</reference>
<organism evidence="2 3">
    <name type="scientific">Nesidiocoris tenuis</name>
    <dbReference type="NCBI Taxonomy" id="355587"/>
    <lineage>
        <taxon>Eukaryota</taxon>
        <taxon>Metazoa</taxon>
        <taxon>Ecdysozoa</taxon>
        <taxon>Arthropoda</taxon>
        <taxon>Hexapoda</taxon>
        <taxon>Insecta</taxon>
        <taxon>Pterygota</taxon>
        <taxon>Neoptera</taxon>
        <taxon>Paraneoptera</taxon>
        <taxon>Hemiptera</taxon>
        <taxon>Heteroptera</taxon>
        <taxon>Panheteroptera</taxon>
        <taxon>Cimicomorpha</taxon>
        <taxon>Miridae</taxon>
        <taxon>Dicyphina</taxon>
        <taxon>Nesidiocoris</taxon>
    </lineage>
</organism>